<gene>
    <name evidence="1" type="ORF">KGM_210501</name>
</gene>
<dbReference type="EMBL" id="AGBW02010753">
    <property type="protein sequence ID" value="OWR47902.1"/>
    <property type="molecule type" value="Genomic_DNA"/>
</dbReference>
<protein>
    <submittedName>
        <fullName evidence="1">Uncharacterized protein</fullName>
    </submittedName>
</protein>
<evidence type="ECO:0000313" key="1">
    <source>
        <dbReference type="EMBL" id="OWR47902.1"/>
    </source>
</evidence>
<dbReference type="AlphaFoldDB" id="A0A212F2E8"/>
<keyword evidence="2" id="KW-1185">Reference proteome</keyword>
<dbReference type="InParanoid" id="A0A212F2E8"/>
<sequence>MYSTTSMERMTFKRRKPFHDFVLIHYFNDDIIVVTCVADCIRALINVTCNQWINQCIIELQKMRIFLALVAVMAMAASAVDCATLRDSNIIYELRKPENDSKEGLLPESEFRKIHPLRHRVLHKLIPRDQRGPGVPALRATVEYEFDLISSNNTR</sequence>
<accession>A0A212F2E8</accession>
<comment type="caution">
    <text evidence="1">The sequence shown here is derived from an EMBL/GenBank/DDBJ whole genome shotgun (WGS) entry which is preliminary data.</text>
</comment>
<reference evidence="1 2" key="1">
    <citation type="journal article" date="2011" name="Cell">
        <title>The monarch butterfly genome yields insights into long-distance migration.</title>
        <authorList>
            <person name="Zhan S."/>
            <person name="Merlin C."/>
            <person name="Boore J.L."/>
            <person name="Reppert S.M."/>
        </authorList>
    </citation>
    <scope>NUCLEOTIDE SEQUENCE [LARGE SCALE GENOMIC DNA]</scope>
    <source>
        <strain evidence="1">F-2</strain>
    </source>
</reference>
<organism evidence="1 2">
    <name type="scientific">Danaus plexippus plexippus</name>
    <dbReference type="NCBI Taxonomy" id="278856"/>
    <lineage>
        <taxon>Eukaryota</taxon>
        <taxon>Metazoa</taxon>
        <taxon>Ecdysozoa</taxon>
        <taxon>Arthropoda</taxon>
        <taxon>Hexapoda</taxon>
        <taxon>Insecta</taxon>
        <taxon>Pterygota</taxon>
        <taxon>Neoptera</taxon>
        <taxon>Endopterygota</taxon>
        <taxon>Lepidoptera</taxon>
        <taxon>Glossata</taxon>
        <taxon>Ditrysia</taxon>
        <taxon>Papilionoidea</taxon>
        <taxon>Nymphalidae</taxon>
        <taxon>Danainae</taxon>
        <taxon>Danaini</taxon>
        <taxon>Danaina</taxon>
        <taxon>Danaus</taxon>
        <taxon>Danaus</taxon>
    </lineage>
</organism>
<name>A0A212F2E8_DANPL</name>
<proteinExistence type="predicted"/>
<dbReference type="KEGG" id="dpl:KGM_210501"/>
<evidence type="ECO:0000313" key="2">
    <source>
        <dbReference type="Proteomes" id="UP000007151"/>
    </source>
</evidence>
<dbReference type="Proteomes" id="UP000007151">
    <property type="component" value="Unassembled WGS sequence"/>
</dbReference>